<keyword evidence="2" id="KW-1185">Reference proteome</keyword>
<protein>
    <submittedName>
        <fullName evidence="1">Uncharacterized protein</fullName>
    </submittedName>
</protein>
<evidence type="ECO:0000313" key="1">
    <source>
        <dbReference type="EMBL" id="KAK2572911.1"/>
    </source>
</evidence>
<organism evidence="1 2">
    <name type="scientific">Acropora cervicornis</name>
    <name type="common">Staghorn coral</name>
    <dbReference type="NCBI Taxonomy" id="6130"/>
    <lineage>
        <taxon>Eukaryota</taxon>
        <taxon>Metazoa</taxon>
        <taxon>Cnidaria</taxon>
        <taxon>Anthozoa</taxon>
        <taxon>Hexacorallia</taxon>
        <taxon>Scleractinia</taxon>
        <taxon>Astrocoeniina</taxon>
        <taxon>Acroporidae</taxon>
        <taxon>Acropora</taxon>
    </lineage>
</organism>
<dbReference type="Proteomes" id="UP001249851">
    <property type="component" value="Unassembled WGS sequence"/>
</dbReference>
<evidence type="ECO:0000313" key="2">
    <source>
        <dbReference type="Proteomes" id="UP001249851"/>
    </source>
</evidence>
<accession>A0AAD9VFU6</accession>
<dbReference type="AlphaFoldDB" id="A0AAD9VFU6"/>
<reference evidence="1" key="2">
    <citation type="journal article" date="2023" name="Science">
        <title>Genomic signatures of disease resistance in endangered staghorn corals.</title>
        <authorList>
            <person name="Vollmer S.V."/>
            <person name="Selwyn J.D."/>
            <person name="Despard B.A."/>
            <person name="Roesel C.L."/>
        </authorList>
    </citation>
    <scope>NUCLEOTIDE SEQUENCE</scope>
    <source>
        <strain evidence="1">K2</strain>
    </source>
</reference>
<proteinExistence type="predicted"/>
<comment type="caution">
    <text evidence="1">The sequence shown here is derived from an EMBL/GenBank/DDBJ whole genome shotgun (WGS) entry which is preliminary data.</text>
</comment>
<dbReference type="EMBL" id="JARQWQ010000003">
    <property type="protein sequence ID" value="KAK2572911.1"/>
    <property type="molecule type" value="Genomic_DNA"/>
</dbReference>
<reference evidence="1" key="1">
    <citation type="journal article" date="2023" name="G3 (Bethesda)">
        <title>Whole genome assembly and annotation of the endangered Caribbean coral Acropora cervicornis.</title>
        <authorList>
            <person name="Selwyn J.D."/>
            <person name="Vollmer S.V."/>
        </authorList>
    </citation>
    <scope>NUCLEOTIDE SEQUENCE</scope>
    <source>
        <strain evidence="1">K2</strain>
    </source>
</reference>
<name>A0AAD9VFU6_ACRCE</name>
<sequence length="172" mass="20012">MYSWQNAVCGGIFFKVAQRVFKLVELNRQSSVMKRRREVTPALAVFLEFPLFRSAHLNDTSINLSFLRGFVPTYNANYRPGEAHRHIPIPQFSGFVRWMLEKRRRVFTERIASAISTCLFKQRLSLVDFMIAFLVICEVRPRSKPVEGSFTILQCKFGVRGQLNFLRYLIGV</sequence>
<gene>
    <name evidence="1" type="ORF">P5673_001923</name>
</gene>